<dbReference type="InterPro" id="IPR019913">
    <property type="entry name" value="Pyrimidine_utilisation_RutD"/>
</dbReference>
<evidence type="ECO:0000313" key="5">
    <source>
        <dbReference type="Proteomes" id="UP000282957"/>
    </source>
</evidence>
<accession>A0A437MJ35</accession>
<name>A0A437MJ35_9PROT</name>
<dbReference type="Proteomes" id="UP000282957">
    <property type="component" value="Unassembled WGS sequence"/>
</dbReference>
<organism evidence="4 5">
    <name type="scientific">Rhodovarius crocodyli</name>
    <dbReference type="NCBI Taxonomy" id="1979269"/>
    <lineage>
        <taxon>Bacteria</taxon>
        <taxon>Pseudomonadati</taxon>
        <taxon>Pseudomonadota</taxon>
        <taxon>Alphaproteobacteria</taxon>
        <taxon>Acetobacterales</taxon>
        <taxon>Roseomonadaceae</taxon>
        <taxon>Rhodovarius</taxon>
    </lineage>
</organism>
<evidence type="ECO:0000256" key="2">
    <source>
        <dbReference type="HAMAP-Rule" id="MF_00832"/>
    </source>
</evidence>
<dbReference type="InterPro" id="IPR029058">
    <property type="entry name" value="AB_hydrolase_fold"/>
</dbReference>
<sequence length="266" mass="28722">MPTVERDGAAIHYESHGSGPPILFSAGMGGSGSFWTPQVEQLSRTHQVILYDHAGTGRSTRHLPPRDLAGMAEDMAAVLDALDIPAAHVVGHAIGGIVGLEFALLHPDRVRSLTVVNGWAHADDYLRRCFEVRQGILASQGPQAYVRAQPIFLFPPEWIARNTAHLDADEAKILAHFPPIETMNHRIGMFLGFDGRDALRGIAAPTLIAISRDDALVPAYLGEELAALIPGSVVREVPHGAHAFTAVVPDTFNAMLLEFLDKVDTP</sequence>
<dbReference type="GO" id="GO:0019740">
    <property type="term" value="P:nitrogen utilization"/>
    <property type="evidence" value="ECO:0007669"/>
    <property type="project" value="UniProtKB-UniRule"/>
</dbReference>
<protein>
    <recommendedName>
        <fullName evidence="2">Putative carbamate hydrolase RutD</fullName>
        <ecNumber evidence="2">3.5.1.-</ecNumber>
    </recommendedName>
    <alternativeName>
        <fullName evidence="2">Aminohydrolase</fullName>
    </alternativeName>
</protein>
<dbReference type="SUPFAM" id="SSF53474">
    <property type="entry name" value="alpha/beta-Hydrolases"/>
    <property type="match status" value="1"/>
</dbReference>
<gene>
    <name evidence="2 4" type="primary">rutD</name>
    <name evidence="4" type="ORF">EOD42_07160</name>
</gene>
<evidence type="ECO:0000259" key="3">
    <source>
        <dbReference type="Pfam" id="PF00561"/>
    </source>
</evidence>
<dbReference type="InterPro" id="IPR050471">
    <property type="entry name" value="AB_hydrolase"/>
</dbReference>
<dbReference type="NCBIfam" id="TIGR03611">
    <property type="entry name" value="RutD"/>
    <property type="match status" value="1"/>
</dbReference>
<comment type="function">
    <text evidence="2">Involved in pyrimidine catabolism. May facilitate the hydrolysis of carbamate, a reaction that can also occur spontaneously.</text>
</comment>
<dbReference type="Pfam" id="PF00561">
    <property type="entry name" value="Abhydrolase_1"/>
    <property type="match status" value="1"/>
</dbReference>
<evidence type="ECO:0000256" key="1">
    <source>
        <dbReference type="ARBA" id="ARBA00022801"/>
    </source>
</evidence>
<keyword evidence="1 2" id="KW-0378">Hydrolase</keyword>
<proteinExistence type="inferred from homology"/>
<comment type="catalytic activity">
    <reaction evidence="2">
        <text>carbamate + 2 H(+) = NH4(+) + CO2</text>
        <dbReference type="Rhea" id="RHEA:15649"/>
        <dbReference type="ChEBI" id="CHEBI:13941"/>
        <dbReference type="ChEBI" id="CHEBI:15378"/>
        <dbReference type="ChEBI" id="CHEBI:16526"/>
        <dbReference type="ChEBI" id="CHEBI:28938"/>
    </reaction>
</comment>
<feature type="domain" description="AB hydrolase-1" evidence="3">
    <location>
        <begin position="20"/>
        <end position="243"/>
    </location>
</feature>
<dbReference type="PANTHER" id="PTHR43433">
    <property type="entry name" value="HYDROLASE, ALPHA/BETA FOLD FAMILY PROTEIN"/>
    <property type="match status" value="1"/>
</dbReference>
<evidence type="ECO:0000313" key="4">
    <source>
        <dbReference type="EMBL" id="RVT97595.1"/>
    </source>
</evidence>
<dbReference type="PRINTS" id="PR00111">
    <property type="entry name" value="ABHYDROLASE"/>
</dbReference>
<comment type="caution">
    <text evidence="4">The sequence shown here is derived from an EMBL/GenBank/DDBJ whole genome shotgun (WGS) entry which is preliminary data.</text>
</comment>
<comment type="similarity">
    <text evidence="2">Belongs to the AB hydrolase superfamily. Hydrolase RutD family.</text>
</comment>
<keyword evidence="5" id="KW-1185">Reference proteome</keyword>
<dbReference type="AlphaFoldDB" id="A0A437MJ35"/>
<dbReference type="GO" id="GO:0006212">
    <property type="term" value="P:uracil catabolic process"/>
    <property type="evidence" value="ECO:0007669"/>
    <property type="project" value="UniProtKB-UniRule"/>
</dbReference>
<dbReference type="Gene3D" id="3.40.50.1820">
    <property type="entry name" value="alpha/beta hydrolase"/>
    <property type="match status" value="1"/>
</dbReference>
<dbReference type="EMBL" id="SACL01000002">
    <property type="protein sequence ID" value="RVT97595.1"/>
    <property type="molecule type" value="Genomic_DNA"/>
</dbReference>
<dbReference type="InterPro" id="IPR000073">
    <property type="entry name" value="AB_hydrolase_1"/>
</dbReference>
<dbReference type="HAMAP" id="MF_00832">
    <property type="entry name" value="RutD"/>
    <property type="match status" value="1"/>
</dbReference>
<dbReference type="EC" id="3.5.1.-" evidence="2"/>
<dbReference type="PANTHER" id="PTHR43433:SF5">
    <property type="entry name" value="AB HYDROLASE-1 DOMAIN-CONTAINING PROTEIN"/>
    <property type="match status" value="1"/>
</dbReference>
<dbReference type="OrthoDB" id="9808398at2"/>
<reference evidence="4 5" key="1">
    <citation type="submission" date="2019-01" db="EMBL/GenBank/DDBJ databases">
        <authorList>
            <person name="Chen W.-M."/>
        </authorList>
    </citation>
    <scope>NUCLEOTIDE SEQUENCE [LARGE SCALE GENOMIC DNA]</scope>
    <source>
        <strain evidence="4 5">CCP-6</strain>
    </source>
</reference>
<dbReference type="RefSeq" id="WP_127786823.1">
    <property type="nucleotide sequence ID" value="NZ_SACL01000002.1"/>
</dbReference>
<dbReference type="GO" id="GO:0016811">
    <property type="term" value="F:hydrolase activity, acting on carbon-nitrogen (but not peptide) bonds, in linear amides"/>
    <property type="evidence" value="ECO:0007669"/>
    <property type="project" value="InterPro"/>
</dbReference>